<dbReference type="InterPro" id="IPR014622">
    <property type="entry name" value="UCP036794_erythomycin"/>
</dbReference>
<evidence type="ECO:0008006" key="2">
    <source>
        <dbReference type="Google" id="ProtNLM"/>
    </source>
</evidence>
<dbReference type="PANTHER" id="PTHR31299:SF0">
    <property type="entry name" value="ESTERASE, PUTATIVE (AFU_ORTHOLOGUE AFUA_1G05850)-RELATED"/>
    <property type="match status" value="1"/>
</dbReference>
<name>A0A1M4EIS4_9ACTN</name>
<evidence type="ECO:0000313" key="1">
    <source>
        <dbReference type="EMBL" id="SBO98795.1"/>
    </source>
</evidence>
<proteinExistence type="predicted"/>
<protein>
    <recommendedName>
        <fullName evidence="2">Protein-L-isoaspartate O-methyltransferase</fullName>
    </recommendedName>
</protein>
<dbReference type="PIRSF" id="PIRSF036794">
    <property type="entry name" value="UCP_erythr_ester"/>
    <property type="match status" value="1"/>
</dbReference>
<dbReference type="Pfam" id="PF05139">
    <property type="entry name" value="Erythro_esteras"/>
    <property type="match status" value="1"/>
</dbReference>
<accession>A0A1M4EIS4</accession>
<dbReference type="EMBL" id="LT559118">
    <property type="protein sequence ID" value="SBO98795.1"/>
    <property type="molecule type" value="Genomic_DNA"/>
</dbReference>
<dbReference type="PANTHER" id="PTHR31299">
    <property type="entry name" value="ESTERASE, PUTATIVE (AFU_ORTHOLOGUE AFUA_1G05850)-RELATED"/>
    <property type="match status" value="1"/>
</dbReference>
<gene>
    <name evidence="1" type="ORF">BN4615_P8311</name>
</gene>
<dbReference type="InterPro" id="IPR007815">
    <property type="entry name" value="Emycin_Estase"/>
</dbReference>
<dbReference type="Gene3D" id="1.20.1440.30">
    <property type="entry name" value="Biosynthetic Protein domain"/>
    <property type="match status" value="1"/>
</dbReference>
<dbReference type="Gene3D" id="3.30.1870.10">
    <property type="entry name" value="EreA-like, domain 2"/>
    <property type="match status" value="1"/>
</dbReference>
<dbReference type="SUPFAM" id="SSF159501">
    <property type="entry name" value="EreA/ChaN-like"/>
    <property type="match status" value="1"/>
</dbReference>
<dbReference type="AlphaFoldDB" id="A0A1M4EIS4"/>
<dbReference type="InterPro" id="IPR052036">
    <property type="entry name" value="Hydrolase/PRTase-associated"/>
</dbReference>
<dbReference type="Gene3D" id="3.40.1660.10">
    <property type="entry name" value="EreA-like (biosynthetic domain)"/>
    <property type="match status" value="1"/>
</dbReference>
<sequence length="422" mass="46155">MNPAEQDRAMSAAPLVRDAARDLDVEGAAAVTRLVRSLPARPRLLGLGEALHDERAVHELRNEIFRELVEQEGYRAFALESDCLAGLVVDEYVRTGAGSLDDVMRTGFSHGFWDREATRDLLRWMRAYNEGRPEADRLRFFGFDAPLEMMSAASPRHALLALHDYLAAAGVPLTCARDTLERLLGPDERWTNEAAALDPAQSVGGSPDAAELRLLADDLVPLLTVHAPHLLGATSRAQWERAHLYARTATGLLRYHAIMADPAPARVVRMLGLRDAMMAGNLEAVAQHGPALVFAHNRHLQREVSRWQLADLDLRWWSAGAIAAARLGTGYAFLASVLGAVRHHGLGDPDPGTIEGVLSTLPGNRYVLDSRLLAAAVREARLVQRTDVADNHGYFSFDPDQLGETDGIVFVKDVPGPDRSTS</sequence>
<organism evidence="1">
    <name type="scientific">Nonomuraea gerenzanensis</name>
    <dbReference type="NCBI Taxonomy" id="93944"/>
    <lineage>
        <taxon>Bacteria</taxon>
        <taxon>Bacillati</taxon>
        <taxon>Actinomycetota</taxon>
        <taxon>Actinomycetes</taxon>
        <taxon>Streptosporangiales</taxon>
        <taxon>Streptosporangiaceae</taxon>
        <taxon>Nonomuraea</taxon>
    </lineage>
</organism>
<dbReference type="CDD" id="cd14728">
    <property type="entry name" value="Ere-like"/>
    <property type="match status" value="1"/>
</dbReference>
<dbReference type="GO" id="GO:0046677">
    <property type="term" value="P:response to antibiotic"/>
    <property type="evidence" value="ECO:0007669"/>
    <property type="project" value="InterPro"/>
</dbReference>
<reference evidence="1" key="1">
    <citation type="submission" date="2016-04" db="EMBL/GenBank/DDBJ databases">
        <authorList>
            <person name="Evans L.H."/>
            <person name="Alamgir A."/>
            <person name="Owens N."/>
            <person name="Weber N.D."/>
            <person name="Virtaneva K."/>
            <person name="Barbian K."/>
            <person name="Babar A."/>
            <person name="Rosenke K."/>
        </authorList>
    </citation>
    <scope>NUCLEOTIDE SEQUENCE</scope>
    <source>
        <strain evidence="1">Nono1</strain>
    </source>
</reference>